<evidence type="ECO:0000256" key="1">
    <source>
        <dbReference type="SAM" id="MobiDB-lite"/>
    </source>
</evidence>
<evidence type="ECO:0000313" key="3">
    <source>
        <dbReference type="Proteomes" id="UP001341840"/>
    </source>
</evidence>
<name>A0ABU6WG62_9FABA</name>
<protein>
    <submittedName>
        <fullName evidence="2">Uncharacterized protein</fullName>
    </submittedName>
</protein>
<feature type="region of interest" description="Disordered" evidence="1">
    <location>
        <begin position="13"/>
        <end position="33"/>
    </location>
</feature>
<dbReference type="Proteomes" id="UP001341840">
    <property type="component" value="Unassembled WGS sequence"/>
</dbReference>
<keyword evidence="3" id="KW-1185">Reference proteome</keyword>
<reference evidence="2 3" key="1">
    <citation type="journal article" date="2023" name="Plants (Basel)">
        <title>Bridging the Gap: Combining Genomics and Transcriptomics Approaches to Understand Stylosanthes scabra, an Orphan Legume from the Brazilian Caatinga.</title>
        <authorList>
            <person name="Ferreira-Neto J.R.C."/>
            <person name="da Silva M.D."/>
            <person name="Binneck E."/>
            <person name="de Melo N.F."/>
            <person name="da Silva R.H."/>
            <person name="de Melo A.L.T.M."/>
            <person name="Pandolfi V."/>
            <person name="Bustamante F.O."/>
            <person name="Brasileiro-Vidal A.C."/>
            <person name="Benko-Iseppon A.M."/>
        </authorList>
    </citation>
    <scope>NUCLEOTIDE SEQUENCE [LARGE SCALE GENOMIC DNA]</scope>
    <source>
        <tissue evidence="2">Leaves</tissue>
    </source>
</reference>
<feature type="compositionally biased region" description="Polar residues" evidence="1">
    <location>
        <begin position="21"/>
        <end position="33"/>
    </location>
</feature>
<dbReference type="EMBL" id="JASCZI010181508">
    <property type="protein sequence ID" value="MED6184135.1"/>
    <property type="molecule type" value="Genomic_DNA"/>
</dbReference>
<proteinExistence type="predicted"/>
<organism evidence="2 3">
    <name type="scientific">Stylosanthes scabra</name>
    <dbReference type="NCBI Taxonomy" id="79078"/>
    <lineage>
        <taxon>Eukaryota</taxon>
        <taxon>Viridiplantae</taxon>
        <taxon>Streptophyta</taxon>
        <taxon>Embryophyta</taxon>
        <taxon>Tracheophyta</taxon>
        <taxon>Spermatophyta</taxon>
        <taxon>Magnoliopsida</taxon>
        <taxon>eudicotyledons</taxon>
        <taxon>Gunneridae</taxon>
        <taxon>Pentapetalae</taxon>
        <taxon>rosids</taxon>
        <taxon>fabids</taxon>
        <taxon>Fabales</taxon>
        <taxon>Fabaceae</taxon>
        <taxon>Papilionoideae</taxon>
        <taxon>50 kb inversion clade</taxon>
        <taxon>dalbergioids sensu lato</taxon>
        <taxon>Dalbergieae</taxon>
        <taxon>Pterocarpus clade</taxon>
        <taxon>Stylosanthes</taxon>
    </lineage>
</organism>
<gene>
    <name evidence="2" type="ORF">PIB30_044489</name>
</gene>
<sequence length="175" mass="18494">MCIKTGVTRLGPVGSEKIGPGQNTQFKSPTAHTSHPFELTFPAAQLSADHTNSHRRHLNLTSGSPNACTSDCASAVLPFFSRRLASAVAELQPVIPSSPCFRLCSVILPCYARKSLPLNSKVPPSNKEERTLAVAIFLSPPRLTTTTAVTSVSAVCASVPLAGSKKMPRGEGRAQ</sequence>
<evidence type="ECO:0000313" key="2">
    <source>
        <dbReference type="EMBL" id="MED6184135.1"/>
    </source>
</evidence>
<accession>A0ABU6WG62</accession>
<comment type="caution">
    <text evidence="2">The sequence shown here is derived from an EMBL/GenBank/DDBJ whole genome shotgun (WGS) entry which is preliminary data.</text>
</comment>